<dbReference type="AlphaFoldDB" id="A0AAE0NDM9"/>
<accession>A0AAE0NDM9</accession>
<reference evidence="1" key="2">
    <citation type="submission" date="2023-06" db="EMBL/GenBank/DDBJ databases">
        <authorList>
            <consortium name="Lawrence Berkeley National Laboratory"/>
            <person name="Haridas S."/>
            <person name="Hensen N."/>
            <person name="Bonometti L."/>
            <person name="Westerberg I."/>
            <person name="Brannstrom I.O."/>
            <person name="Guillou S."/>
            <person name="Cros-Aarteil S."/>
            <person name="Calhoun S."/>
            <person name="Kuo A."/>
            <person name="Mondo S."/>
            <person name="Pangilinan J."/>
            <person name="Riley R."/>
            <person name="Labutti K."/>
            <person name="Andreopoulos B."/>
            <person name="Lipzen A."/>
            <person name="Chen C."/>
            <person name="Yanf M."/>
            <person name="Daum C."/>
            <person name="Ng V."/>
            <person name="Clum A."/>
            <person name="Steindorff A."/>
            <person name="Ohm R."/>
            <person name="Martin F."/>
            <person name="Silar P."/>
            <person name="Natvig D."/>
            <person name="Lalanne C."/>
            <person name="Gautier V."/>
            <person name="Ament-Velasquez S.L."/>
            <person name="Kruys A."/>
            <person name="Hutchinson M.I."/>
            <person name="Powell A.J."/>
            <person name="Barry K."/>
            <person name="Miller A.N."/>
            <person name="Grigoriev I.V."/>
            <person name="Debuchy R."/>
            <person name="Gladieux P."/>
            <person name="Thoren M.H."/>
            <person name="Johannesson H."/>
        </authorList>
    </citation>
    <scope>NUCLEOTIDE SEQUENCE</scope>
    <source>
        <strain evidence="1">CBS 958.72</strain>
    </source>
</reference>
<name>A0AAE0NDM9_9PEZI</name>
<dbReference type="EMBL" id="JAULSN010000002">
    <property type="protein sequence ID" value="KAK3379573.1"/>
    <property type="molecule type" value="Genomic_DNA"/>
</dbReference>
<gene>
    <name evidence="1" type="ORF">B0T24DRAFT_695352</name>
</gene>
<reference evidence="1" key="1">
    <citation type="journal article" date="2023" name="Mol. Phylogenet. Evol.">
        <title>Genome-scale phylogeny and comparative genomics of the fungal order Sordariales.</title>
        <authorList>
            <person name="Hensen N."/>
            <person name="Bonometti L."/>
            <person name="Westerberg I."/>
            <person name="Brannstrom I.O."/>
            <person name="Guillou S."/>
            <person name="Cros-Aarteil S."/>
            <person name="Calhoun S."/>
            <person name="Haridas S."/>
            <person name="Kuo A."/>
            <person name="Mondo S."/>
            <person name="Pangilinan J."/>
            <person name="Riley R."/>
            <person name="LaButti K."/>
            <person name="Andreopoulos B."/>
            <person name="Lipzen A."/>
            <person name="Chen C."/>
            <person name="Yan M."/>
            <person name="Daum C."/>
            <person name="Ng V."/>
            <person name="Clum A."/>
            <person name="Steindorff A."/>
            <person name="Ohm R.A."/>
            <person name="Martin F."/>
            <person name="Silar P."/>
            <person name="Natvig D.O."/>
            <person name="Lalanne C."/>
            <person name="Gautier V."/>
            <person name="Ament-Velasquez S.L."/>
            <person name="Kruys A."/>
            <person name="Hutchinson M.I."/>
            <person name="Powell A.J."/>
            <person name="Barry K."/>
            <person name="Miller A.N."/>
            <person name="Grigoriev I.V."/>
            <person name="Debuchy R."/>
            <person name="Gladieux P."/>
            <person name="Hiltunen Thoren M."/>
            <person name="Johannesson H."/>
        </authorList>
    </citation>
    <scope>NUCLEOTIDE SEQUENCE</scope>
    <source>
        <strain evidence="1">CBS 958.72</strain>
    </source>
</reference>
<keyword evidence="2" id="KW-1185">Reference proteome</keyword>
<sequence>MPLSHQWTGDQYRCGRWVASQRHQCPPRRKRRGDAGTGAWMTHAALAADIVKRGDATRGPLAHSSAYGGAAPGSDAAMATFARNDAAADTPRTPVKESLISGDAYVCANISSPQTCDERHRNDSGGWNTVGFLDSGTTTSRGKWRGIDPANIAAPTVKVLYDAYGLLYTRDSVLHPLSSSEFREVVGSLETLSLISAVDGKTGSFAVLQTPGRRRRKDIFANIHGLADEKRVASCVGEKEMEQAVEGLGVGILRSILSGEALDY</sequence>
<evidence type="ECO:0000313" key="1">
    <source>
        <dbReference type="EMBL" id="KAK3379573.1"/>
    </source>
</evidence>
<proteinExistence type="predicted"/>
<protein>
    <submittedName>
        <fullName evidence="1">Uncharacterized protein</fullName>
    </submittedName>
</protein>
<evidence type="ECO:0000313" key="2">
    <source>
        <dbReference type="Proteomes" id="UP001287356"/>
    </source>
</evidence>
<comment type="caution">
    <text evidence="1">The sequence shown here is derived from an EMBL/GenBank/DDBJ whole genome shotgun (WGS) entry which is preliminary data.</text>
</comment>
<organism evidence="1 2">
    <name type="scientific">Lasiosphaeria ovina</name>
    <dbReference type="NCBI Taxonomy" id="92902"/>
    <lineage>
        <taxon>Eukaryota</taxon>
        <taxon>Fungi</taxon>
        <taxon>Dikarya</taxon>
        <taxon>Ascomycota</taxon>
        <taxon>Pezizomycotina</taxon>
        <taxon>Sordariomycetes</taxon>
        <taxon>Sordariomycetidae</taxon>
        <taxon>Sordariales</taxon>
        <taxon>Lasiosphaeriaceae</taxon>
        <taxon>Lasiosphaeria</taxon>
    </lineage>
</organism>
<dbReference type="Proteomes" id="UP001287356">
    <property type="component" value="Unassembled WGS sequence"/>
</dbReference>